<sequence length="326" mass="38621">MKKDDLGFIKLKIEGVFNLQQVASEYNLTSLELVTFHNRFCSIAELLPISLPKHVEYVYLPAQNFQVREVRLLKSTTLNLPKNVTVKKYGVLIKYLPKELQIHYQVNVKHNSEFVEITKEKTYVNDQEIDQTVEQLFEKAEQALYPMQISTDQSGRLDHILNSKTIADNWKKDCEPKLREYYQSDTADKIFQKLDVAFSDLDTKLELLNRNIFFKLFFLNVYQNYSNVLKEDFKSIYFANLKEDITFKTKYNLEKEYTTGDKIALNITGYEEENIFNKDREKGKLDLVYKFHKETHEIFSIIGFISAFEKNVEYKIIFQLYELEYS</sequence>
<dbReference type="EMBL" id="JSYL01000015">
    <property type="protein sequence ID" value="KIA86037.1"/>
    <property type="molecule type" value="Genomic_DNA"/>
</dbReference>
<organism evidence="1 2">
    <name type="scientific">Kaistella jeonii</name>
    <dbReference type="NCBI Taxonomy" id="266749"/>
    <lineage>
        <taxon>Bacteria</taxon>
        <taxon>Pseudomonadati</taxon>
        <taxon>Bacteroidota</taxon>
        <taxon>Flavobacteriia</taxon>
        <taxon>Flavobacteriales</taxon>
        <taxon>Weeksellaceae</taxon>
        <taxon>Chryseobacterium group</taxon>
        <taxon>Kaistella</taxon>
    </lineage>
</organism>
<accession>A0A0C1EYX8</accession>
<dbReference type="OrthoDB" id="1231534at2"/>
<name>A0A0C1EYX8_9FLAO</name>
<keyword evidence="2" id="KW-1185">Reference proteome</keyword>
<protein>
    <recommendedName>
        <fullName evidence="3">LysM domain-containing protein</fullName>
    </recommendedName>
</protein>
<reference evidence="1 2" key="1">
    <citation type="submission" date="2014-10" db="EMBL/GenBank/DDBJ databases">
        <title>Kaistella jeonii genome.</title>
        <authorList>
            <person name="Clayton J.T."/>
            <person name="Newman J.D."/>
        </authorList>
    </citation>
    <scope>NUCLEOTIDE SEQUENCE [LARGE SCALE GENOMIC DNA]</scope>
    <source>
        <strain evidence="1 2">DSM 17048</strain>
    </source>
</reference>
<gene>
    <name evidence="1" type="ORF">OA86_14095</name>
</gene>
<dbReference type="Proteomes" id="UP000031473">
    <property type="component" value="Unassembled WGS sequence"/>
</dbReference>
<dbReference type="AlphaFoldDB" id="A0A0C1EYX8"/>
<dbReference type="STRING" id="266749.SAMN05421876_1167"/>
<evidence type="ECO:0008006" key="3">
    <source>
        <dbReference type="Google" id="ProtNLM"/>
    </source>
</evidence>
<dbReference type="RefSeq" id="WP_039354545.1">
    <property type="nucleotide sequence ID" value="NZ_FOLA01000016.1"/>
</dbReference>
<proteinExistence type="predicted"/>
<evidence type="ECO:0000313" key="1">
    <source>
        <dbReference type="EMBL" id="KIA86037.1"/>
    </source>
</evidence>
<evidence type="ECO:0000313" key="2">
    <source>
        <dbReference type="Proteomes" id="UP000031473"/>
    </source>
</evidence>
<comment type="caution">
    <text evidence="1">The sequence shown here is derived from an EMBL/GenBank/DDBJ whole genome shotgun (WGS) entry which is preliminary data.</text>
</comment>